<feature type="domain" description="Putative plant transposon protein" evidence="1">
    <location>
        <begin position="25"/>
        <end position="186"/>
    </location>
</feature>
<proteinExistence type="predicted"/>
<name>A0ABR0NYP6_GOSAR</name>
<keyword evidence="3" id="KW-1185">Reference proteome</keyword>
<dbReference type="EMBL" id="JARKNE010000008">
    <property type="protein sequence ID" value="KAK5811459.1"/>
    <property type="molecule type" value="Genomic_DNA"/>
</dbReference>
<reference evidence="2 3" key="1">
    <citation type="submission" date="2023-03" db="EMBL/GenBank/DDBJ databases">
        <title>WGS of Gossypium arboreum.</title>
        <authorList>
            <person name="Yu D."/>
        </authorList>
    </citation>
    <scope>NUCLEOTIDE SEQUENCE [LARGE SCALE GENOMIC DNA]</scope>
    <source>
        <tissue evidence="2">Leaf</tissue>
    </source>
</reference>
<gene>
    <name evidence="2" type="ORF">PVK06_026794</name>
</gene>
<accession>A0ABR0NYP6</accession>
<dbReference type="InterPro" id="IPR046796">
    <property type="entry name" value="Transposase_32_dom"/>
</dbReference>
<protein>
    <recommendedName>
        <fullName evidence="1">Putative plant transposon protein domain-containing protein</fullName>
    </recommendedName>
</protein>
<evidence type="ECO:0000313" key="3">
    <source>
        <dbReference type="Proteomes" id="UP001358586"/>
    </source>
</evidence>
<dbReference type="Pfam" id="PF20167">
    <property type="entry name" value="Transposase_32"/>
    <property type="match status" value="1"/>
</dbReference>
<sequence length="186" mass="21512">MGYTEAISSEVKKHGRQLFCFHLDDVLTKVVKEFYAHLTSPENVFIYVHGASLLFDEYSINPQYSLPKCPNEHSQFVETITAEGLNEFLEDLCMEGTKWTISRNDCYTIDRVSLKPHCKVWYHFLKSCLSPPTHNFTMSNERMLLLHSIMIGRKINVGKIIFREVHRCVQKNAGTLNFPYLTTALC</sequence>
<dbReference type="Proteomes" id="UP001358586">
    <property type="component" value="Chromosome 8"/>
</dbReference>
<evidence type="ECO:0000259" key="1">
    <source>
        <dbReference type="Pfam" id="PF20167"/>
    </source>
</evidence>
<organism evidence="2 3">
    <name type="scientific">Gossypium arboreum</name>
    <name type="common">Tree cotton</name>
    <name type="synonym">Gossypium nanking</name>
    <dbReference type="NCBI Taxonomy" id="29729"/>
    <lineage>
        <taxon>Eukaryota</taxon>
        <taxon>Viridiplantae</taxon>
        <taxon>Streptophyta</taxon>
        <taxon>Embryophyta</taxon>
        <taxon>Tracheophyta</taxon>
        <taxon>Spermatophyta</taxon>
        <taxon>Magnoliopsida</taxon>
        <taxon>eudicotyledons</taxon>
        <taxon>Gunneridae</taxon>
        <taxon>Pentapetalae</taxon>
        <taxon>rosids</taxon>
        <taxon>malvids</taxon>
        <taxon>Malvales</taxon>
        <taxon>Malvaceae</taxon>
        <taxon>Malvoideae</taxon>
        <taxon>Gossypium</taxon>
    </lineage>
</organism>
<evidence type="ECO:0000313" key="2">
    <source>
        <dbReference type="EMBL" id="KAK5811459.1"/>
    </source>
</evidence>
<comment type="caution">
    <text evidence="2">The sequence shown here is derived from an EMBL/GenBank/DDBJ whole genome shotgun (WGS) entry which is preliminary data.</text>
</comment>